<dbReference type="Gene3D" id="3.20.20.80">
    <property type="entry name" value="Glycosidases"/>
    <property type="match status" value="1"/>
</dbReference>
<accession>A0ABR9U9G7</accession>
<reference evidence="5 6" key="1">
    <citation type="submission" date="2020-10" db="EMBL/GenBank/DDBJ databases">
        <authorList>
            <person name="Castelo-Branco R."/>
            <person name="Eusebio N."/>
            <person name="Adriana R."/>
            <person name="Vieira A."/>
            <person name="Brugerolle De Fraissinette N."/>
            <person name="Rezende De Castro R."/>
            <person name="Schneider M.P."/>
            <person name="Vasconcelos V."/>
            <person name="Leao P.N."/>
        </authorList>
    </citation>
    <scope>NUCLEOTIDE SEQUENCE [LARGE SCALE GENOMIC DNA]</scope>
    <source>
        <strain evidence="5 6">LEGE 06226</strain>
    </source>
</reference>
<comment type="caution">
    <text evidence="5">The sequence shown here is derived from an EMBL/GenBank/DDBJ whole genome shotgun (WGS) entry which is preliminary data.</text>
</comment>
<evidence type="ECO:0000259" key="4">
    <source>
        <dbReference type="SMART" id="SM00642"/>
    </source>
</evidence>
<evidence type="ECO:0000313" key="5">
    <source>
        <dbReference type="EMBL" id="MBE9142471.1"/>
    </source>
</evidence>
<name>A0ABR9U9G7_9CYAN</name>
<evidence type="ECO:0000256" key="3">
    <source>
        <dbReference type="ARBA" id="ARBA00022729"/>
    </source>
</evidence>
<dbReference type="InterPro" id="IPR006047">
    <property type="entry name" value="GH13_cat_dom"/>
</dbReference>
<dbReference type="Proteomes" id="UP000640725">
    <property type="component" value="Unassembled WGS sequence"/>
</dbReference>
<proteinExistence type="predicted"/>
<dbReference type="SMART" id="SM00642">
    <property type="entry name" value="Aamy"/>
    <property type="match status" value="1"/>
</dbReference>
<evidence type="ECO:0000256" key="1">
    <source>
        <dbReference type="ARBA" id="ARBA00001913"/>
    </source>
</evidence>
<dbReference type="PANTHER" id="PTHR10357:SF215">
    <property type="entry name" value="ALPHA-AMYLASE 1"/>
    <property type="match status" value="1"/>
</dbReference>
<sequence length="672" mass="77347">MRYFEEYCEVHLDPSIAPYNWVFRSHEKICIRFGVHLSKHPDYGQIVYELNDGQGYCDVERIRTQTESVSENGFQMFSVILPPVSNGGGYQYRLGYVDTDGIEHTSERSQFLLVCDEAPRSMTEIPSIFLGIVNHYPVYGPKPSVPMTSSKDWGSRLFYSIIIDRFALSKDTTRTPLSPVKYDPSCPHSSHGGTIQGIIEHLEYLKSLGVRAIILTPVYVNAPDGYHGYHPIHLLMVDPRLGTIQTLRDLVKKAHESDIAVILDVVNNHIADSINWEEYGGPPGGEFKYVQGEESAVLPFPIEARNTSLFHGPEYTDMVNQRLFGFLEDWRTETPYVRELLIQHLKYWIAETDIDGFRYDSARHVGLDFWQPCVEEISRYAGIFGKKEFLQIAEHAGSTHEQVIEYNNAKFSGLIDYPTYYIVKHSLGNGNWLWGLADYFCGFLKPSQSYYAGWQNNIMFLDNQDTSRIFHEFWNRTHNREQARIRVHFALACLILGPQIPSIYQGTEQEFDGALGWHEEEGQEESIGHDCYVREDMFDNPACDWKFGVINRKIFHPYSRNHPTFLLIRQLAKIRFQHRLFQSGTRTLLHSKNNGLWCVLIHGIANEHPLFIAFNLGPNPLLEEAFKIPHWYGEFCGADILMTISGGVFHLVKDEMRIKLSPFSFVLGRLLH</sequence>
<organism evidence="5 6">
    <name type="scientific">Planktothrix mougeotii LEGE 06226</name>
    <dbReference type="NCBI Taxonomy" id="1828728"/>
    <lineage>
        <taxon>Bacteria</taxon>
        <taxon>Bacillati</taxon>
        <taxon>Cyanobacteriota</taxon>
        <taxon>Cyanophyceae</taxon>
        <taxon>Oscillatoriophycideae</taxon>
        <taxon>Oscillatoriales</taxon>
        <taxon>Microcoleaceae</taxon>
        <taxon>Planktothrix</taxon>
    </lineage>
</organism>
<gene>
    <name evidence="5" type="ORF">IQ236_04445</name>
</gene>
<comment type="cofactor">
    <cofactor evidence="1">
        <name>Ca(2+)</name>
        <dbReference type="ChEBI" id="CHEBI:29108"/>
    </cofactor>
</comment>
<evidence type="ECO:0000313" key="6">
    <source>
        <dbReference type="Proteomes" id="UP000640725"/>
    </source>
</evidence>
<protein>
    <submittedName>
        <fullName evidence="5">Alpha-amylase</fullName>
    </submittedName>
</protein>
<dbReference type="RefSeq" id="WP_193868145.1">
    <property type="nucleotide sequence ID" value="NZ_JADEWU010000006.1"/>
</dbReference>
<dbReference type="SUPFAM" id="SSF51445">
    <property type="entry name" value="(Trans)glycosidases"/>
    <property type="match status" value="1"/>
</dbReference>
<keyword evidence="6" id="KW-1185">Reference proteome</keyword>
<dbReference type="Pfam" id="PF00128">
    <property type="entry name" value="Alpha-amylase"/>
    <property type="match status" value="1"/>
</dbReference>
<dbReference type="EMBL" id="JADEWU010000006">
    <property type="protein sequence ID" value="MBE9142471.1"/>
    <property type="molecule type" value="Genomic_DNA"/>
</dbReference>
<feature type="domain" description="Glycosyl hydrolase family 13 catalytic" evidence="4">
    <location>
        <begin position="160"/>
        <end position="575"/>
    </location>
</feature>
<keyword evidence="3" id="KW-0732">Signal</keyword>
<dbReference type="InterPro" id="IPR017853">
    <property type="entry name" value="GH"/>
</dbReference>
<keyword evidence="2" id="KW-0479">Metal-binding</keyword>
<evidence type="ECO:0000256" key="2">
    <source>
        <dbReference type="ARBA" id="ARBA00022723"/>
    </source>
</evidence>
<dbReference type="PANTHER" id="PTHR10357">
    <property type="entry name" value="ALPHA-AMYLASE FAMILY MEMBER"/>
    <property type="match status" value="1"/>
</dbReference>